<comment type="caution">
    <text evidence="2">The sequence shown here is derived from an EMBL/GenBank/DDBJ whole genome shotgun (WGS) entry which is preliminary data.</text>
</comment>
<evidence type="ECO:0000313" key="2">
    <source>
        <dbReference type="EMBL" id="KAL0062853.1"/>
    </source>
</evidence>
<dbReference type="Pfam" id="PF20236">
    <property type="entry name" value="DUF6593"/>
    <property type="match status" value="1"/>
</dbReference>
<evidence type="ECO:0000259" key="1">
    <source>
        <dbReference type="Pfam" id="PF20236"/>
    </source>
</evidence>
<dbReference type="EMBL" id="JBBXMP010000094">
    <property type="protein sequence ID" value="KAL0062853.1"/>
    <property type="molecule type" value="Genomic_DNA"/>
</dbReference>
<gene>
    <name evidence="2" type="ORF">AAF712_010246</name>
</gene>
<protein>
    <recommendedName>
        <fullName evidence="1">DUF6593 domain-containing protein</fullName>
    </recommendedName>
</protein>
<reference evidence="2 3" key="1">
    <citation type="submission" date="2024-05" db="EMBL/GenBank/DDBJ databases">
        <title>A draft genome resource for the thread blight pathogen Marasmius tenuissimus strain MS-2.</title>
        <authorList>
            <person name="Yulfo-Soto G.E."/>
            <person name="Baruah I.K."/>
            <person name="Amoako-Attah I."/>
            <person name="Bukari Y."/>
            <person name="Meinhardt L.W."/>
            <person name="Bailey B.A."/>
            <person name="Cohen S.P."/>
        </authorList>
    </citation>
    <scope>NUCLEOTIDE SEQUENCE [LARGE SCALE GENOMIC DNA]</scope>
    <source>
        <strain evidence="2 3">MS-2</strain>
    </source>
</reference>
<evidence type="ECO:0000313" key="3">
    <source>
        <dbReference type="Proteomes" id="UP001437256"/>
    </source>
</evidence>
<feature type="domain" description="DUF6593" evidence="1">
    <location>
        <begin position="27"/>
        <end position="166"/>
    </location>
</feature>
<dbReference type="Proteomes" id="UP001437256">
    <property type="component" value="Unassembled WGS sequence"/>
</dbReference>
<proteinExistence type="predicted"/>
<dbReference type="InterPro" id="IPR046528">
    <property type="entry name" value="DUF6593"/>
</dbReference>
<organism evidence="2 3">
    <name type="scientific">Marasmius tenuissimus</name>
    <dbReference type="NCBI Taxonomy" id="585030"/>
    <lineage>
        <taxon>Eukaryota</taxon>
        <taxon>Fungi</taxon>
        <taxon>Dikarya</taxon>
        <taxon>Basidiomycota</taxon>
        <taxon>Agaricomycotina</taxon>
        <taxon>Agaricomycetes</taxon>
        <taxon>Agaricomycetidae</taxon>
        <taxon>Agaricales</taxon>
        <taxon>Marasmiineae</taxon>
        <taxon>Marasmiaceae</taxon>
        <taxon>Marasmius</taxon>
    </lineage>
</organism>
<accession>A0ABR2ZQ42</accession>
<keyword evidence="3" id="KW-1185">Reference proteome</keyword>
<name>A0ABR2ZQ42_9AGAR</name>
<sequence length="199" mass="22040">MQHTNPHLHHEQLTLALKFSGESTNGNILNCTLCSSDSAVLYQISTPDAPASRTTIRGVPNNEEVGVLDKKGLLSIQSREYFPVGGILESGTTFQFSNGKRYTWKHHSSSGKTILMTSIKPHATIATYTTRYIDNKSPTLEISNSSTGPTTNEIITTLVYTERCRQDSYSTRIKKWVLAPQPRVTGRGVGLDVGWAVRW</sequence>